<protein>
    <submittedName>
        <fullName evidence="2">Uncharacterized protein</fullName>
    </submittedName>
</protein>
<evidence type="ECO:0000313" key="3">
    <source>
        <dbReference type="Proteomes" id="UP000750502"/>
    </source>
</evidence>
<gene>
    <name evidence="2" type="ORF">H9Q72_011790</name>
</gene>
<dbReference type="AlphaFoldDB" id="A0A9P7HG04"/>
<reference evidence="2" key="1">
    <citation type="journal article" date="2020" name="bioRxiv">
        <title>Historical genomics reveals the evolutionary mechanisms behind multiple outbreaks of the host-specific coffee wilt pathogen Fusarium xylarioides.</title>
        <authorList>
            <person name="Peck D."/>
            <person name="Nowell R.W."/>
            <person name="Flood J."/>
            <person name="Ryan M.J."/>
            <person name="Barraclough T.G."/>
        </authorList>
    </citation>
    <scope>NUCLEOTIDE SEQUENCE</scope>
    <source>
        <strain evidence="2">IMI 127659i</strain>
    </source>
</reference>
<dbReference type="Proteomes" id="UP000750502">
    <property type="component" value="Unassembled WGS sequence"/>
</dbReference>
<evidence type="ECO:0000313" key="2">
    <source>
        <dbReference type="EMBL" id="KAG5760097.1"/>
    </source>
</evidence>
<feature type="region of interest" description="Disordered" evidence="1">
    <location>
        <begin position="124"/>
        <end position="147"/>
    </location>
</feature>
<accession>A0A9P7HG04</accession>
<name>A0A9P7HG04_9HYPO</name>
<keyword evidence="3" id="KW-1185">Reference proteome</keyword>
<dbReference type="EMBL" id="JADFTT010000578">
    <property type="protein sequence ID" value="KAG5760097.1"/>
    <property type="molecule type" value="Genomic_DNA"/>
</dbReference>
<evidence type="ECO:0000256" key="1">
    <source>
        <dbReference type="SAM" id="MobiDB-lite"/>
    </source>
</evidence>
<organism evidence="2 3">
    <name type="scientific">Fusarium xylarioides</name>
    <dbReference type="NCBI Taxonomy" id="221167"/>
    <lineage>
        <taxon>Eukaryota</taxon>
        <taxon>Fungi</taxon>
        <taxon>Dikarya</taxon>
        <taxon>Ascomycota</taxon>
        <taxon>Pezizomycotina</taxon>
        <taxon>Sordariomycetes</taxon>
        <taxon>Hypocreomycetidae</taxon>
        <taxon>Hypocreales</taxon>
        <taxon>Nectriaceae</taxon>
        <taxon>Fusarium</taxon>
        <taxon>Fusarium fujikuroi species complex</taxon>
    </lineage>
</organism>
<proteinExistence type="predicted"/>
<comment type="caution">
    <text evidence="2">The sequence shown here is derived from an EMBL/GenBank/DDBJ whole genome shotgun (WGS) entry which is preliminary data.</text>
</comment>
<sequence length="159" mass="18031">MQLAKQSRDPVSIGSLPDKKLEYRGEVVWPDSLYDLKSITKALDETIWDDDSWNCTVKDALHSHVVFHQQESPTGEQLPEYYKRSNKQKLRDQMAKSGFDPLQKARDEPCEGLKVEVMDRDVAQDQAQPCDVPRGDGTTGLDPPPVRLLLQATSNPYTF</sequence>
<reference evidence="2" key="2">
    <citation type="submission" date="2020-10" db="EMBL/GenBank/DDBJ databases">
        <authorList>
            <person name="Peck L.D."/>
            <person name="Nowell R.W."/>
            <person name="Flood J."/>
            <person name="Ryan M.J."/>
            <person name="Barraclough T.G."/>
        </authorList>
    </citation>
    <scope>NUCLEOTIDE SEQUENCE</scope>
    <source>
        <strain evidence="2">IMI 127659i</strain>
    </source>
</reference>
<dbReference type="OrthoDB" id="4754366at2759"/>